<reference evidence="3" key="1">
    <citation type="journal article" date="2016" name="Genome Announc.">
        <title>Revised genome sequence of the purple photosynthetic bacterium Blastochloris viridis.</title>
        <authorList>
            <person name="Liu L.N."/>
            <person name="Faulkner M."/>
            <person name="Liu X."/>
            <person name="Huang F."/>
            <person name="Darby A.C."/>
            <person name="Hall N."/>
        </authorList>
    </citation>
    <scope>NUCLEOTIDE SEQUENCE [LARGE SCALE GENOMIC DNA]</scope>
    <source>
        <strain evidence="3">ATCC 19567 / DSM 133 / F</strain>
    </source>
</reference>
<accession>A0A0S4Q1H1</accession>
<protein>
    <submittedName>
        <fullName evidence="2">Uncharacterized protein</fullName>
    </submittedName>
</protein>
<keyword evidence="1" id="KW-0472">Membrane</keyword>
<evidence type="ECO:0000256" key="1">
    <source>
        <dbReference type="SAM" id="Phobius"/>
    </source>
</evidence>
<proteinExistence type="predicted"/>
<keyword evidence="1" id="KW-1133">Transmembrane helix</keyword>
<organism evidence="2 3">
    <name type="scientific">Blastochloris viridis</name>
    <name type="common">Rhodopseudomonas viridis</name>
    <dbReference type="NCBI Taxonomy" id="1079"/>
    <lineage>
        <taxon>Bacteria</taxon>
        <taxon>Pseudomonadati</taxon>
        <taxon>Pseudomonadota</taxon>
        <taxon>Alphaproteobacteria</taxon>
        <taxon>Hyphomicrobiales</taxon>
        <taxon>Blastochloridaceae</taxon>
        <taxon>Blastochloris</taxon>
    </lineage>
</organism>
<keyword evidence="1" id="KW-0812">Transmembrane</keyword>
<feature type="transmembrane region" description="Helical" evidence="1">
    <location>
        <begin position="25"/>
        <end position="43"/>
    </location>
</feature>
<name>A0A0S4Q1H1_BLAVI</name>
<evidence type="ECO:0000313" key="3">
    <source>
        <dbReference type="Proteomes" id="UP000065734"/>
    </source>
</evidence>
<gene>
    <name evidence="2" type="ORF">BVIRIDIS_02980</name>
</gene>
<sequence>MAEIPLPPLYGRHGGPHVPGMGRNYIILGLCALLVVVSAFAFSDPETASRYYEMRRSVTLSEDVQTVVMALLVAGIGGYLAWHYLKRD</sequence>
<keyword evidence="3" id="KW-1185">Reference proteome</keyword>
<dbReference type="PATRIC" id="fig|1079.7.peg.318"/>
<dbReference type="STRING" id="1079.BVIR_853"/>
<dbReference type="EMBL" id="LN907867">
    <property type="protein sequence ID" value="CUU41309.1"/>
    <property type="molecule type" value="Genomic_DNA"/>
</dbReference>
<feature type="transmembrane region" description="Helical" evidence="1">
    <location>
        <begin position="64"/>
        <end position="85"/>
    </location>
</feature>
<dbReference type="Proteomes" id="UP000065734">
    <property type="component" value="Chromosome I"/>
</dbReference>
<evidence type="ECO:0000313" key="2">
    <source>
        <dbReference type="EMBL" id="CUU41309.1"/>
    </source>
</evidence>
<dbReference type="AlphaFoldDB" id="A0A0S4Q1H1"/>